<gene>
    <name evidence="1" type="ORF">RMAR00112_LOCUS7206</name>
</gene>
<reference evidence="1" key="1">
    <citation type="submission" date="2021-01" db="EMBL/GenBank/DDBJ databases">
        <authorList>
            <person name="Corre E."/>
            <person name="Pelletier E."/>
            <person name="Niang G."/>
            <person name="Scheremetjew M."/>
            <person name="Finn R."/>
            <person name="Kale V."/>
            <person name="Holt S."/>
            <person name="Cochrane G."/>
            <person name="Meng A."/>
            <person name="Brown T."/>
            <person name="Cohen L."/>
        </authorList>
    </citation>
    <scope>NUCLEOTIDE SEQUENCE</scope>
    <source>
        <strain evidence="1">CCMP 769</strain>
    </source>
</reference>
<dbReference type="EMBL" id="HBHW01009516">
    <property type="protein sequence ID" value="CAE0039247.1"/>
    <property type="molecule type" value="Transcribed_RNA"/>
</dbReference>
<dbReference type="AlphaFoldDB" id="A0A7S2ZGL7"/>
<dbReference type="Gene3D" id="3.90.180.10">
    <property type="entry name" value="Medium-chain alcohol dehydrogenases, catalytic domain"/>
    <property type="match status" value="1"/>
</dbReference>
<evidence type="ECO:0000313" key="1">
    <source>
        <dbReference type="EMBL" id="CAE0039247.1"/>
    </source>
</evidence>
<dbReference type="Gene3D" id="3.40.50.720">
    <property type="entry name" value="NAD(P)-binding Rossmann-like Domain"/>
    <property type="match status" value="1"/>
</dbReference>
<proteinExistence type="predicted"/>
<accession>A0A7S2ZGL7</accession>
<organism evidence="1">
    <name type="scientific">Rhodosorus marinus</name>
    <dbReference type="NCBI Taxonomy" id="101924"/>
    <lineage>
        <taxon>Eukaryota</taxon>
        <taxon>Rhodophyta</taxon>
        <taxon>Stylonematophyceae</taxon>
        <taxon>Stylonematales</taxon>
        <taxon>Stylonemataceae</taxon>
        <taxon>Rhodosorus</taxon>
    </lineage>
</organism>
<name>A0A7S2ZGL7_9RHOD</name>
<protein>
    <recommendedName>
        <fullName evidence="2">Alcohol dehydrogenase-like C-terminal domain-containing protein</fullName>
    </recommendedName>
</protein>
<evidence type="ECO:0008006" key="2">
    <source>
        <dbReference type="Google" id="ProtNLM"/>
    </source>
</evidence>
<sequence>MASVKDVKSICIVSAGLPAFAPVVEGLKYLGAEIVVDEDFPTASLEALIQDIGKVGLAVNISGAKSGKFMAKVVGGEKNIVTVEGQATGASLGSAFSLTKWMSKASAADKEKMIKDIADMHASGELMTLSRTVPLSRLPAALDSIERMPLRTIIGVAGM</sequence>